<organism evidence="1 2">
    <name type="scientific">Elysia marginata</name>
    <dbReference type="NCBI Taxonomy" id="1093978"/>
    <lineage>
        <taxon>Eukaryota</taxon>
        <taxon>Metazoa</taxon>
        <taxon>Spiralia</taxon>
        <taxon>Lophotrochozoa</taxon>
        <taxon>Mollusca</taxon>
        <taxon>Gastropoda</taxon>
        <taxon>Heterobranchia</taxon>
        <taxon>Euthyneura</taxon>
        <taxon>Panpulmonata</taxon>
        <taxon>Sacoglossa</taxon>
        <taxon>Placobranchoidea</taxon>
        <taxon>Plakobranchidae</taxon>
        <taxon>Elysia</taxon>
    </lineage>
</organism>
<dbReference type="PANTHER" id="PTHR33198:SF20">
    <property type="entry name" value="RETROTRANSPOSON GAG DOMAIN-CONTAINING PROTEIN"/>
    <property type="match status" value="1"/>
</dbReference>
<sequence length="149" mass="17961">MMRLEPPKKFSFRPEEWPEWATEFKRFRTAGKLHLEDGAIQRDTLIYCMGPESEKIFTTLSFDGEGEEDTDFDCLMEKLTNYFIPKRNIIYEISKFQERKQKDAETIEEFYRSLKDLVRHCNYKDEEDSIIRDRFVVGLIDQKLKEKLQ</sequence>
<name>A0AAV4JWX5_9GAST</name>
<dbReference type="Proteomes" id="UP000762676">
    <property type="component" value="Unassembled WGS sequence"/>
</dbReference>
<dbReference type="AlphaFoldDB" id="A0AAV4JWX5"/>
<gene>
    <name evidence="1" type="ORF">ElyMa_001710900</name>
</gene>
<evidence type="ECO:0000313" key="1">
    <source>
        <dbReference type="EMBL" id="GFS26225.1"/>
    </source>
</evidence>
<dbReference type="EMBL" id="BMAT01003465">
    <property type="protein sequence ID" value="GFS26225.1"/>
    <property type="molecule type" value="Genomic_DNA"/>
</dbReference>
<evidence type="ECO:0000313" key="2">
    <source>
        <dbReference type="Proteomes" id="UP000762676"/>
    </source>
</evidence>
<keyword evidence="2" id="KW-1185">Reference proteome</keyword>
<comment type="caution">
    <text evidence="1">The sequence shown here is derived from an EMBL/GenBank/DDBJ whole genome shotgun (WGS) entry which is preliminary data.</text>
</comment>
<accession>A0AAV4JWX5</accession>
<proteinExistence type="predicted"/>
<protein>
    <submittedName>
        <fullName evidence="1">Pol polyprotein</fullName>
    </submittedName>
</protein>
<dbReference type="PANTHER" id="PTHR33198">
    <property type="entry name" value="ANK_REP_REGION DOMAIN-CONTAINING PROTEIN-RELATED"/>
    <property type="match status" value="1"/>
</dbReference>
<reference evidence="1 2" key="1">
    <citation type="journal article" date="2021" name="Elife">
        <title>Chloroplast acquisition without the gene transfer in kleptoplastic sea slugs, Plakobranchus ocellatus.</title>
        <authorList>
            <person name="Maeda T."/>
            <person name="Takahashi S."/>
            <person name="Yoshida T."/>
            <person name="Shimamura S."/>
            <person name="Takaki Y."/>
            <person name="Nagai Y."/>
            <person name="Toyoda A."/>
            <person name="Suzuki Y."/>
            <person name="Arimoto A."/>
            <person name="Ishii H."/>
            <person name="Satoh N."/>
            <person name="Nishiyama T."/>
            <person name="Hasebe M."/>
            <person name="Maruyama T."/>
            <person name="Minagawa J."/>
            <person name="Obokata J."/>
            <person name="Shigenobu S."/>
        </authorList>
    </citation>
    <scope>NUCLEOTIDE SEQUENCE [LARGE SCALE GENOMIC DNA]</scope>
</reference>